<feature type="compositionally biased region" description="Basic and acidic residues" evidence="1">
    <location>
        <begin position="939"/>
        <end position="960"/>
    </location>
</feature>
<protein>
    <submittedName>
        <fullName evidence="2">Uncharacterized protein</fullName>
    </submittedName>
</protein>
<feature type="compositionally biased region" description="Basic and acidic residues" evidence="1">
    <location>
        <begin position="474"/>
        <end position="491"/>
    </location>
</feature>
<feature type="region of interest" description="Disordered" evidence="1">
    <location>
        <begin position="1"/>
        <end position="24"/>
    </location>
</feature>
<accession>A0ABR3VV60</accession>
<feature type="region of interest" description="Disordered" evidence="1">
    <location>
        <begin position="199"/>
        <end position="302"/>
    </location>
</feature>
<evidence type="ECO:0000313" key="2">
    <source>
        <dbReference type="EMBL" id="KAL1845800.1"/>
    </source>
</evidence>
<reference evidence="2 3" key="1">
    <citation type="journal article" date="2024" name="IMA Fungus">
        <title>IMA Genome - F19 : A genome assembly and annotation guide to empower mycologists, including annotated draft genome sequences of Ceratocystis pirilliformis, Diaporthe australafricana, Fusarium ophioides, Paecilomyces lecythidis, and Sporothrix stenoceras.</title>
        <authorList>
            <person name="Aylward J."/>
            <person name="Wilson A.M."/>
            <person name="Visagie C.M."/>
            <person name="Spraker J."/>
            <person name="Barnes I."/>
            <person name="Buitendag C."/>
            <person name="Ceriani C."/>
            <person name="Del Mar Angel L."/>
            <person name="du Plessis D."/>
            <person name="Fuchs T."/>
            <person name="Gasser K."/>
            <person name="Kramer D."/>
            <person name="Li W."/>
            <person name="Munsamy K."/>
            <person name="Piso A."/>
            <person name="Price J.L."/>
            <person name="Sonnekus B."/>
            <person name="Thomas C."/>
            <person name="van der Nest A."/>
            <person name="van Dijk A."/>
            <person name="van Heerden A."/>
            <person name="van Vuuren N."/>
            <person name="Yilmaz N."/>
            <person name="Duong T.A."/>
            <person name="van der Merwe N.A."/>
            <person name="Wingfield M.J."/>
            <person name="Wingfield B.D."/>
        </authorList>
    </citation>
    <scope>NUCLEOTIDE SEQUENCE [LARGE SCALE GENOMIC DNA]</scope>
    <source>
        <strain evidence="2 3">CMW 18300</strain>
    </source>
</reference>
<feature type="compositionally biased region" description="Polar residues" evidence="1">
    <location>
        <begin position="673"/>
        <end position="682"/>
    </location>
</feature>
<organism evidence="2 3">
    <name type="scientific">Diaporthe australafricana</name>
    <dbReference type="NCBI Taxonomy" id="127596"/>
    <lineage>
        <taxon>Eukaryota</taxon>
        <taxon>Fungi</taxon>
        <taxon>Dikarya</taxon>
        <taxon>Ascomycota</taxon>
        <taxon>Pezizomycotina</taxon>
        <taxon>Sordariomycetes</taxon>
        <taxon>Sordariomycetidae</taxon>
        <taxon>Diaporthales</taxon>
        <taxon>Diaporthaceae</taxon>
        <taxon>Diaporthe</taxon>
    </lineage>
</organism>
<feature type="compositionally biased region" description="Acidic residues" evidence="1">
    <location>
        <begin position="1055"/>
        <end position="1095"/>
    </location>
</feature>
<dbReference type="Proteomes" id="UP001583177">
    <property type="component" value="Unassembled WGS sequence"/>
</dbReference>
<feature type="compositionally biased region" description="Basic residues" evidence="1">
    <location>
        <begin position="862"/>
        <end position="874"/>
    </location>
</feature>
<evidence type="ECO:0000256" key="1">
    <source>
        <dbReference type="SAM" id="MobiDB-lite"/>
    </source>
</evidence>
<keyword evidence="3" id="KW-1185">Reference proteome</keyword>
<feature type="compositionally biased region" description="Low complexity" evidence="1">
    <location>
        <begin position="597"/>
        <end position="609"/>
    </location>
</feature>
<feature type="compositionally biased region" description="Low complexity" evidence="1">
    <location>
        <begin position="444"/>
        <end position="458"/>
    </location>
</feature>
<feature type="compositionally biased region" description="Basic and acidic residues" evidence="1">
    <location>
        <begin position="586"/>
        <end position="595"/>
    </location>
</feature>
<dbReference type="EMBL" id="JAWRVE010000293">
    <property type="protein sequence ID" value="KAL1845800.1"/>
    <property type="molecule type" value="Genomic_DNA"/>
</dbReference>
<feature type="compositionally biased region" description="Polar residues" evidence="1">
    <location>
        <begin position="1150"/>
        <end position="1160"/>
    </location>
</feature>
<gene>
    <name evidence="2" type="ORF">Daus18300_014445</name>
</gene>
<comment type="caution">
    <text evidence="2">The sequence shown here is derived from an EMBL/GenBank/DDBJ whole genome shotgun (WGS) entry which is preliminary data.</text>
</comment>
<feature type="compositionally biased region" description="Acidic residues" evidence="1">
    <location>
        <begin position="1034"/>
        <end position="1045"/>
    </location>
</feature>
<feature type="compositionally biased region" description="Basic and acidic residues" evidence="1">
    <location>
        <begin position="616"/>
        <end position="657"/>
    </location>
</feature>
<feature type="compositionally biased region" description="Acidic residues" evidence="1">
    <location>
        <begin position="1117"/>
        <end position="1133"/>
    </location>
</feature>
<feature type="compositionally biased region" description="Acidic residues" evidence="1">
    <location>
        <begin position="997"/>
        <end position="1007"/>
    </location>
</feature>
<feature type="compositionally biased region" description="Basic and acidic residues" evidence="1">
    <location>
        <begin position="248"/>
        <end position="263"/>
    </location>
</feature>
<feature type="compositionally biased region" description="Acidic residues" evidence="1">
    <location>
        <begin position="961"/>
        <end position="974"/>
    </location>
</feature>
<evidence type="ECO:0000313" key="3">
    <source>
        <dbReference type="Proteomes" id="UP001583177"/>
    </source>
</evidence>
<feature type="compositionally biased region" description="Basic and acidic residues" evidence="1">
    <location>
        <begin position="220"/>
        <end position="241"/>
    </location>
</feature>
<feature type="compositionally biased region" description="Basic and acidic residues" evidence="1">
    <location>
        <begin position="975"/>
        <end position="996"/>
    </location>
</feature>
<feature type="compositionally biased region" description="Low complexity" evidence="1">
    <location>
        <begin position="806"/>
        <end position="826"/>
    </location>
</feature>
<feature type="compositionally biased region" description="Polar residues" evidence="1">
    <location>
        <begin position="276"/>
        <end position="289"/>
    </location>
</feature>
<feature type="region of interest" description="Disordered" evidence="1">
    <location>
        <begin position="927"/>
        <end position="1160"/>
    </location>
</feature>
<feature type="compositionally biased region" description="Polar residues" evidence="1">
    <location>
        <begin position="337"/>
        <end position="349"/>
    </location>
</feature>
<feature type="compositionally biased region" description="Low complexity" evidence="1">
    <location>
        <begin position="1008"/>
        <end position="1017"/>
    </location>
</feature>
<sequence length="1160" mass="122005">MSSSKGPDPQCQHPDKYEISSDGDPVPELPYPSRLGFFHIAECGPIIHYVDLNKKLCRSCCDSLVPNGGYLVWSVLAGTSAANVVAKLATLLPGDSHFPPIIQAGSELKDTSQSVALPMPDIPGAKQAWEWLEAQAKPFYIDQLHMVPGQRMSPLARKRAAKDSLVALRHGQGFNLEGLRPASNILTVQAAPPVADTKDLADSTLSLKDKTNSKKSSTKKKSDEKSSTKKSDEKKSEEKKVEKRKSGHKDSSEKAKKEKKEKQPAQITEVTALPEISSTKPRALKSSTVLLEPTGTDSEAPIKVRETLATNTVQLPPSLPTTGSLSTPTLAAESKSLIPSLNGAPTESPATIGDTKVAKMGTRTTPVPTTTVTALSRSWGWSEPFEFTTAPKKVPALSDYERVAESRAPSQSTAKSLDMFLEGHLKLESPRKLLGPGDFKPMTSSISGGASSSPSKRSTPLQATQHELAGSNVHGKESSIEKTKKDSGEKIKPKKSAGESMKSGSSEISKPAKSPEKTSGEKSNASKKTDSPDLARSTKPSPDKISDQSKHNPHKYAPGTGNHRPDKKAMSSDHSTHSKNSVTSSKEIHEKEVKVKSTSTGPGSLSGLGKATLNLLEHKLNDAAEKKPKKDKVHEEKPSKPHEKPHEKPQGHGHSEDSESGLVDPVEAHAPQAGQSTQSPQEHQLHVDPEDNGSVPPTVPGENTTQLGYPELPGTSLPVDVPSQANLQDQAEPLIQTYPPVQTDAPVPTGPIGPISPTQAGQSAVPYGMPEAGSFVQSNTSIQAVGQSGWGHDPSSQLSSQGGGVPTSYPAVSVPVSAAANSAASVGETGAKINPLQPWEKSSHHSPSKGSGAGADPDVRHHDHKMPHTPKRAHCTNLEDQKGHGKPGRGSHSHQPSSKRPQASKRPYGGVVAGSVVAGVAVGATLTSLAGNSGSDDESGSRSDRDSNHSDANGDDHESSSEGEDGVEPESDGDESSHEATESEHGQSDDDDHSNAEESDSDEDQESDASVQPSDNENSPDSDDDSSNGGSDHEAEDDDDDDDDSGMGASSESDGSGDESAGEVEEGEDDQSESQPSDDEGEVSDDATPAEDTSDSDGNASSDEDQDDHSSGGEDNSSGEEEDDDDDDDEGTEQDGSSNGDGSEPDAEDFSNNGDSSDED</sequence>
<name>A0ABR3VV60_9PEZI</name>
<feature type="compositionally biased region" description="Basic and acidic residues" evidence="1">
    <location>
        <begin position="199"/>
        <end position="212"/>
    </location>
</feature>
<feature type="compositionally biased region" description="Basic and acidic residues" evidence="1">
    <location>
        <begin position="563"/>
        <end position="576"/>
    </location>
</feature>
<feature type="region of interest" description="Disordered" evidence="1">
    <location>
        <begin position="309"/>
        <end position="328"/>
    </location>
</feature>
<feature type="compositionally biased region" description="Basic and acidic residues" evidence="1">
    <location>
        <begin position="541"/>
        <end position="550"/>
    </location>
</feature>
<feature type="region of interest" description="Disordered" evidence="1">
    <location>
        <begin position="394"/>
        <end position="415"/>
    </location>
</feature>
<proteinExistence type="predicted"/>
<feature type="compositionally biased region" description="Polar residues" evidence="1">
    <location>
        <begin position="775"/>
        <end position="786"/>
    </location>
</feature>
<feature type="region of interest" description="Disordered" evidence="1">
    <location>
        <begin position="337"/>
        <end position="369"/>
    </location>
</feature>
<feature type="region of interest" description="Disordered" evidence="1">
    <location>
        <begin position="428"/>
        <end position="910"/>
    </location>
</feature>